<dbReference type="AlphaFoldDB" id="A0ABD0M093"/>
<keyword evidence="2" id="KW-1185">Reference proteome</keyword>
<reference evidence="1 2" key="1">
    <citation type="journal article" date="2023" name="Sci. Data">
        <title>Genome assembly of the Korean intertidal mud-creeper Batillaria attramentaria.</title>
        <authorList>
            <person name="Patra A.K."/>
            <person name="Ho P.T."/>
            <person name="Jun S."/>
            <person name="Lee S.J."/>
            <person name="Kim Y."/>
            <person name="Won Y.J."/>
        </authorList>
    </citation>
    <scope>NUCLEOTIDE SEQUENCE [LARGE SCALE GENOMIC DNA]</scope>
    <source>
        <strain evidence="1">Wonlab-2016</strain>
    </source>
</reference>
<protein>
    <submittedName>
        <fullName evidence="1">Uncharacterized protein</fullName>
    </submittedName>
</protein>
<name>A0ABD0M093_9CAEN</name>
<sequence>MIFKRRAESPHEAADTKPSQLSFDALADLLCKSDFRFKWVSLCPSRRKVLMKGTGRCWYTETTATRRTGKLDALASHVSIICRII</sequence>
<comment type="caution">
    <text evidence="1">The sequence shown here is derived from an EMBL/GenBank/DDBJ whole genome shotgun (WGS) entry which is preliminary data.</text>
</comment>
<proteinExistence type="predicted"/>
<evidence type="ECO:0000313" key="2">
    <source>
        <dbReference type="Proteomes" id="UP001519460"/>
    </source>
</evidence>
<dbReference type="Proteomes" id="UP001519460">
    <property type="component" value="Unassembled WGS sequence"/>
</dbReference>
<accession>A0ABD0M093</accession>
<evidence type="ECO:0000313" key="1">
    <source>
        <dbReference type="EMBL" id="KAK7504751.1"/>
    </source>
</evidence>
<gene>
    <name evidence="1" type="ORF">BaRGS_00003779</name>
</gene>
<dbReference type="EMBL" id="JACVVK020000013">
    <property type="protein sequence ID" value="KAK7504751.1"/>
    <property type="molecule type" value="Genomic_DNA"/>
</dbReference>
<organism evidence="1 2">
    <name type="scientific">Batillaria attramentaria</name>
    <dbReference type="NCBI Taxonomy" id="370345"/>
    <lineage>
        <taxon>Eukaryota</taxon>
        <taxon>Metazoa</taxon>
        <taxon>Spiralia</taxon>
        <taxon>Lophotrochozoa</taxon>
        <taxon>Mollusca</taxon>
        <taxon>Gastropoda</taxon>
        <taxon>Caenogastropoda</taxon>
        <taxon>Sorbeoconcha</taxon>
        <taxon>Cerithioidea</taxon>
        <taxon>Batillariidae</taxon>
        <taxon>Batillaria</taxon>
    </lineage>
</organism>